<dbReference type="PANTHER" id="PTHR46241">
    <property type="entry name" value="ARMADILLO REPEAT-CONTAINING PROTEIN 4 ARMC4"/>
    <property type="match status" value="1"/>
</dbReference>
<dbReference type="EMBL" id="UFQS01002105">
    <property type="protein sequence ID" value="SSX13254.1"/>
    <property type="molecule type" value="Genomic_DNA"/>
</dbReference>
<accession>A0A336MQK3</accession>
<evidence type="ECO:0000313" key="4">
    <source>
        <dbReference type="EMBL" id="SSX32692.1"/>
    </source>
</evidence>
<dbReference type="PROSITE" id="PS50176">
    <property type="entry name" value="ARM_REPEAT"/>
    <property type="match status" value="2"/>
</dbReference>
<feature type="compositionally biased region" description="Basic residues" evidence="2">
    <location>
        <begin position="1"/>
        <end position="15"/>
    </location>
</feature>
<dbReference type="SMART" id="SM00185">
    <property type="entry name" value="ARM"/>
    <property type="match status" value="12"/>
</dbReference>
<protein>
    <submittedName>
        <fullName evidence="4">CSON005290 protein</fullName>
    </submittedName>
</protein>
<evidence type="ECO:0000256" key="1">
    <source>
        <dbReference type="PROSITE-ProRule" id="PRU00259"/>
    </source>
</evidence>
<name>A0A336MQK3_CULSO</name>
<proteinExistence type="predicted"/>
<evidence type="ECO:0000313" key="3">
    <source>
        <dbReference type="EMBL" id="SSX13254.1"/>
    </source>
</evidence>
<dbReference type="AlphaFoldDB" id="A0A336MQK3"/>
<dbReference type="InterPro" id="IPR000225">
    <property type="entry name" value="Armadillo"/>
</dbReference>
<dbReference type="Gene3D" id="1.25.10.10">
    <property type="entry name" value="Leucine-rich Repeat Variant"/>
    <property type="match status" value="4"/>
</dbReference>
<dbReference type="InterPro" id="IPR016024">
    <property type="entry name" value="ARM-type_fold"/>
</dbReference>
<feature type="repeat" description="ARM" evidence="1">
    <location>
        <begin position="159"/>
        <end position="201"/>
    </location>
</feature>
<dbReference type="SUPFAM" id="SSF48371">
    <property type="entry name" value="ARM repeat"/>
    <property type="match status" value="2"/>
</dbReference>
<dbReference type="PANTHER" id="PTHR46241:SF1">
    <property type="entry name" value="OUTER DYNEIN ARM-DOCKING COMPLEX SUBUNIT 2"/>
    <property type="match status" value="1"/>
</dbReference>
<evidence type="ECO:0000256" key="2">
    <source>
        <dbReference type="SAM" id="MobiDB-lite"/>
    </source>
</evidence>
<dbReference type="OMA" id="YMKAGNQ"/>
<organism evidence="4">
    <name type="scientific">Culicoides sonorensis</name>
    <name type="common">Biting midge</name>
    <dbReference type="NCBI Taxonomy" id="179676"/>
    <lineage>
        <taxon>Eukaryota</taxon>
        <taxon>Metazoa</taxon>
        <taxon>Ecdysozoa</taxon>
        <taxon>Arthropoda</taxon>
        <taxon>Hexapoda</taxon>
        <taxon>Insecta</taxon>
        <taxon>Pterygota</taxon>
        <taxon>Neoptera</taxon>
        <taxon>Endopterygota</taxon>
        <taxon>Diptera</taxon>
        <taxon>Nematocera</taxon>
        <taxon>Chironomoidea</taxon>
        <taxon>Ceratopogonidae</taxon>
        <taxon>Ceratopogoninae</taxon>
        <taxon>Culicoides</taxon>
        <taxon>Monoculicoides</taxon>
    </lineage>
</organism>
<dbReference type="InterPro" id="IPR011989">
    <property type="entry name" value="ARM-like"/>
</dbReference>
<reference evidence="4" key="2">
    <citation type="submission" date="2018-07" db="EMBL/GenBank/DDBJ databases">
        <authorList>
            <person name="Quirk P.G."/>
            <person name="Krulwich T.A."/>
        </authorList>
    </citation>
    <scope>NUCLEOTIDE SEQUENCE</scope>
</reference>
<dbReference type="VEuPathDB" id="VectorBase:CSON005290"/>
<feature type="repeat" description="ARM" evidence="1">
    <location>
        <begin position="118"/>
        <end position="160"/>
    </location>
</feature>
<feature type="region of interest" description="Disordered" evidence="2">
    <location>
        <begin position="1"/>
        <end position="66"/>
    </location>
</feature>
<reference evidence="3" key="1">
    <citation type="submission" date="2018-04" db="EMBL/GenBank/DDBJ databases">
        <authorList>
            <person name="Go L.Y."/>
            <person name="Mitchell J.A."/>
        </authorList>
    </citation>
    <scope>NUCLEOTIDE SEQUENCE</scope>
    <source>
        <tissue evidence="3">Whole organism</tissue>
    </source>
</reference>
<sequence>MASRAKTAKNTKRGGGKAGLPRKSIAPGSISSKTATSNKKDVESDSDESSEVMSSSEDEDRWKEGTKQTEVSADYWTIQKLVKYMKAGNQTATIVALCCLKEYDLTTQMNQLAIQDIGGLEVLVNLLESNDFKCRLGALSVLSEISLNLDIRKTIVDLGGIPLLVKILSEPAGNLKVMAAETLANVAKVRLAQKLVRRCGGIPRLVDLLDISLHALQTSREELPPEEQELLDMAKAGARALWSLSESLHNKELMRKSGIVPLMGRLLKSVHIELVVPIMGTIQQCATEKSYQLAITTENMILDIVTHLTSDNLDLKMQCSSAIFKCASDKTARDFVREAGGLDPLVQIAKDKSIRDNKPLLAAATGALWQCAYSESNIKKLDQLKAIHVFVSLLNDENDDVLTNVVGAIAECVKFQNNRENIRVTGGLPLLVSLLNGTHPPMLENVAKALKECAADPESMTMLEELDAIRLIWSLLKNPHKRVQAHAAWALCPCIENAKDSGELVRSFVGALELVVDLLKSRDTYVLSAICAALATIAKDKENLAVLSDHKVIDMLANLVHTTDDMLRENLAAAIASCAPYGNNTQELGRLKTVTPIVGYMVSTSPRVHRTTALALWRLSEDPQNCITMHQSGVVPFLLETVGSKDKELQEASANCLRNIRSLALRAEEYQLHQG</sequence>
<dbReference type="Pfam" id="PF13646">
    <property type="entry name" value="HEAT_2"/>
    <property type="match status" value="1"/>
</dbReference>
<gene>
    <name evidence="4" type="primary">CSON005290</name>
</gene>
<dbReference type="EMBL" id="UFQT01002105">
    <property type="protein sequence ID" value="SSX32692.1"/>
    <property type="molecule type" value="Genomic_DNA"/>
</dbReference>